<dbReference type="Gene3D" id="2.60.40.1930">
    <property type="match status" value="1"/>
</dbReference>
<dbReference type="InterPro" id="IPR008930">
    <property type="entry name" value="Terpenoid_cyclase/PrenylTrfase"/>
</dbReference>
<dbReference type="PANTHER" id="PTHR40094:SF1">
    <property type="entry name" value="UBIQUITIN DOMAIN-CONTAINING PROTEIN"/>
    <property type="match status" value="1"/>
</dbReference>
<dbReference type="SUPFAM" id="SSF48239">
    <property type="entry name" value="Terpenoid cyclases/Protein prenyltransferases"/>
    <property type="match status" value="1"/>
</dbReference>
<keyword evidence="3" id="KW-0732">Signal</keyword>
<dbReference type="GO" id="GO:0004866">
    <property type="term" value="F:endopeptidase inhibitor activity"/>
    <property type="evidence" value="ECO:0007669"/>
    <property type="project" value="InterPro"/>
</dbReference>
<dbReference type="InterPro" id="IPR051802">
    <property type="entry name" value="YfhM-like"/>
</dbReference>
<comment type="similarity">
    <text evidence="1">Belongs to the protease inhibitor I39 (alpha-2-macroglobulin) family. Bacterial alpha-2-macroglobulin subfamily.</text>
</comment>
<dbReference type="Pfam" id="PF17973">
    <property type="entry name" value="bMG10"/>
    <property type="match status" value="1"/>
</dbReference>
<dbReference type="PANTHER" id="PTHR40094">
    <property type="entry name" value="ALPHA-2-MACROGLOBULIN HOMOLOG"/>
    <property type="match status" value="1"/>
</dbReference>
<dbReference type="InterPro" id="IPR041246">
    <property type="entry name" value="Bact_MG10"/>
</dbReference>
<organism evidence="5 6">
    <name type="scientific">Flavilitoribacter nigricans (strain ATCC 23147 / DSM 23189 / NBRC 102662 / NCIMB 1420 / SS-2)</name>
    <name type="common">Lewinella nigricans</name>
    <dbReference type="NCBI Taxonomy" id="1122177"/>
    <lineage>
        <taxon>Bacteria</taxon>
        <taxon>Pseudomonadati</taxon>
        <taxon>Bacteroidota</taxon>
        <taxon>Saprospiria</taxon>
        <taxon>Saprospirales</taxon>
        <taxon>Lewinellaceae</taxon>
        <taxon>Flavilitoribacter</taxon>
    </lineage>
</organism>
<feature type="compositionally biased region" description="Acidic residues" evidence="2">
    <location>
        <begin position="1228"/>
        <end position="1239"/>
    </location>
</feature>
<reference evidence="5 6" key="1">
    <citation type="submission" date="2017-10" db="EMBL/GenBank/DDBJ databases">
        <title>The draft genome sequence of Lewinella nigricans NBRC 102662.</title>
        <authorList>
            <person name="Wang K."/>
        </authorList>
    </citation>
    <scope>NUCLEOTIDE SEQUENCE [LARGE SCALE GENOMIC DNA]</scope>
    <source>
        <strain evidence="5 6">NBRC 102662</strain>
    </source>
</reference>
<feature type="chain" id="PRO_5012655043" evidence="3">
    <location>
        <begin position="23"/>
        <end position="2031"/>
    </location>
</feature>
<comment type="caution">
    <text evidence="5">The sequence shown here is derived from an EMBL/GenBank/DDBJ whole genome shotgun (WGS) entry which is preliminary data.</text>
</comment>
<evidence type="ECO:0000313" key="5">
    <source>
        <dbReference type="EMBL" id="PHN06181.1"/>
    </source>
</evidence>
<dbReference type="Proteomes" id="UP000223913">
    <property type="component" value="Unassembled WGS sequence"/>
</dbReference>
<evidence type="ECO:0000256" key="3">
    <source>
        <dbReference type="SAM" id="SignalP"/>
    </source>
</evidence>
<feature type="domain" description="Alpha-2-macroglobulin" evidence="4">
    <location>
        <begin position="1252"/>
        <end position="1342"/>
    </location>
</feature>
<protein>
    <submittedName>
        <fullName evidence="5">Alpha-2-macroglobulin</fullName>
    </submittedName>
</protein>
<dbReference type="Pfam" id="PF00207">
    <property type="entry name" value="A2M"/>
    <property type="match status" value="1"/>
</dbReference>
<dbReference type="EMBL" id="PDUD01000018">
    <property type="protein sequence ID" value="PHN06181.1"/>
    <property type="molecule type" value="Genomic_DNA"/>
</dbReference>
<dbReference type="OrthoDB" id="9767116at2"/>
<gene>
    <name evidence="5" type="ORF">CRP01_11395</name>
</gene>
<evidence type="ECO:0000259" key="4">
    <source>
        <dbReference type="SMART" id="SM01360"/>
    </source>
</evidence>
<dbReference type="Pfam" id="PF01835">
    <property type="entry name" value="MG2"/>
    <property type="match status" value="1"/>
</dbReference>
<name>A0A2D0NCE3_FLAN2</name>
<dbReference type="SMART" id="SM01360">
    <property type="entry name" value="A2M"/>
    <property type="match status" value="1"/>
</dbReference>
<accession>A0A2D0NCE3</accession>
<evidence type="ECO:0000256" key="2">
    <source>
        <dbReference type="SAM" id="MobiDB-lite"/>
    </source>
</evidence>
<keyword evidence="6" id="KW-1185">Reference proteome</keyword>
<evidence type="ECO:0000313" key="6">
    <source>
        <dbReference type="Proteomes" id="UP000223913"/>
    </source>
</evidence>
<dbReference type="InterPro" id="IPR002890">
    <property type="entry name" value="MG2"/>
</dbReference>
<proteinExistence type="inferred from homology"/>
<feature type="region of interest" description="Disordered" evidence="2">
    <location>
        <begin position="1225"/>
        <end position="1244"/>
    </location>
</feature>
<sequence>MRKRTIPWALVLILFAYIPLTSQNPGSMPVNNDPYTAEWKAIDSLQEQGLPNSALGKALELYDRAKNDKNAAHQAKAAIQVSALLPELSEDGTVASINYLETEFPNVDFPVDAIFQSVLGELYMNYLRDQIWRIRQRESVSGDPGTDIKTWSAEQLLQKSTEYYLASVEDPEALLAVPIGTFDPLFPATKNTDDLRPTLFDFLAHRAIDQFTNELTYITQPVYQFTIDDPAAFDPAAEFVSHTFVTEDETSFPYLTLSLFQRVLGQHLEDDQPAALVDADLKRLQVVHEKAVLPQKDSLYLHALEAMAERYTSQPVYTEILAQIAEFKLRLGRTYQPGTDDEKRWLIKEAYELCQTAIEKFPDSYGAIKCKNLQQSIRSKQLELKIEQVNIPVQPSLLWIGYTNIDKVFLQVYRLDSELDFSTLNYNERIAYIKRQKPVKTWSQAIPDEGDYQGHSVELAVPVLDIGHYVIVVSDTESIEPKVSRAAFVETHVSQLAYLHRHSPENQMQFVVVNRSSGAPMPGVKAEFFTRMYNRQKQQYELNKVGESVSDADGFVHHNVTQNLYFRVKLTLDQDILFLENGYSNYNSSNEPRNRQMAHFFLDRAIYRPGQTVYFKAILLEKDGETQQPRILPNEKTTVSFHDANGQEVKKLELTSNDYGSISGSFVAPASGLLGQMFLRAGNGSTHYFRVEEYKRPRFEVTFDKLDSQPQLNTEVSVAGTAAGFAGDQVQDANVTYRVVREVRYPWLPWWRRSSMRFPGGRSASMEVANGTTKTDADGNFTISFPAKADPTVNRQLDPAFVFTVYADVTDITGETHSGEKSIQLARLGLQAEVVVPDASDRQKPLELKVNTNNLDGEPQDVTGSLVIERLVAPAHPYLERYWEKPDYHVIDKETFSQQFPLMPYEDENEPQNWPVVGEIYGQEINTGTSQSLKLEVKDWPVGHYRYTFTTQDQGGHEIKAQGFFQLYDRVNQQIPTNEWLWTQLDQKVYEPKDLANLAIASSLENWHLLYEVDRRDKKEEPHWVDLQKWLDMNELVREEDRGSFHIKIAAIRYNRVFTPSVTVVVPWSNKELQIEYQTFRDKLRPGAEEEWQLKISGPGGEKVAAELVAAMYDASLDQFAENNWNFTAFPNYYMDHRRWQGAGFGQTNGNMLNTPQQDWDKLPERTYRRLILTSRVVRLFSARSMAPAPAAPRMETIEEESVEMDMAMAESKVANVAGMPTPYDDATGGDEADADTDQDAPITPRTNLNETVFFLPDLRTDEDGNVLISFTMNEALTRWKFLAFAHTPELAYASSEKEIVTQKELMVLPSAPRFFRESDEIVFAAKVSNLSEGPLSGSARLELFDARTRESIDVAFGNDQANVSFQTEAGGSAGLEWKLEIPTGRTSAVIYRVTARAGSFTDGEEAALPVLTNRMLVTESQPLALNGGESKTFELGALGKALSSPTAKAHQFSLEFTSNPAWYAVQALPYLMEYPYECTEQIFNRYYANALASSAANQYPKVRQVFTEWRDQAQDAMLSNLRKNQDLKALLLEETPWVLDAQNEEEQKQNIGLLFDLDRMSREEESTLAKLDERQQSDGSFSWFPGGNPSWHITQYVVQGIGRLKKLNVSDPAYTGITDRISLNGIEYIDRKVVEQYNQLKEQVDRQNAEWEDDHLNSLTIHYLYTRSLFEVPAKEELQTIIDYYLRQCEKYWLDKGLYEQGLIALALANRQQMATPQKILASLRERALRNDELGMYWKQPNSWFWHQLPIETHALMIEVFGSLDAPIEDINALKIWLLKNKQTNHWPTTTSTAAAVYALLNAGDNWLAESQEVKIRFPGWNKQNYDDKIEAAQASAEAGTGYFQVKWDGSEVDESISRIKVRNPNKGPAWGAAYWQYFEDLDKIDIFEETPLTLKKGLFIERSGDRGPVLEALGANAALHPGDKLVVRLELRVDRAMEYVHMKDTRAAGLEPINILSRYRWQDGLGYYESPGDAATNFFFDYLPAGTYVFEYPLRVTYKGEFSNGITSIQCMYAPEFTSHSQGSRVSIK</sequence>
<evidence type="ECO:0000256" key="1">
    <source>
        <dbReference type="ARBA" id="ARBA00010556"/>
    </source>
</evidence>
<dbReference type="Gene3D" id="1.50.10.20">
    <property type="match status" value="1"/>
</dbReference>
<feature type="signal peptide" evidence="3">
    <location>
        <begin position="1"/>
        <end position="22"/>
    </location>
</feature>
<dbReference type="InterPro" id="IPR001599">
    <property type="entry name" value="Macroglobln_a2"/>
</dbReference>